<proteinExistence type="predicted"/>
<name>A0A8T1Z0A0_9BRAS</name>
<feature type="chain" id="PRO_5035745633" evidence="1">
    <location>
        <begin position="25"/>
        <end position="80"/>
    </location>
</feature>
<keyword evidence="1" id="KW-0732">Signal</keyword>
<dbReference type="AlphaFoldDB" id="A0A8T1Z0A0"/>
<comment type="caution">
    <text evidence="2">The sequence shown here is derived from an EMBL/GenBank/DDBJ whole genome shotgun (WGS) entry which is preliminary data.</text>
</comment>
<dbReference type="EMBL" id="JAEFBK010000011">
    <property type="protein sequence ID" value="KAG7552210.1"/>
    <property type="molecule type" value="Genomic_DNA"/>
</dbReference>
<evidence type="ECO:0000256" key="1">
    <source>
        <dbReference type="SAM" id="SignalP"/>
    </source>
</evidence>
<feature type="signal peptide" evidence="1">
    <location>
        <begin position="1"/>
        <end position="24"/>
    </location>
</feature>
<dbReference type="Proteomes" id="UP000694240">
    <property type="component" value="Chromosome 11"/>
</dbReference>
<gene>
    <name evidence="2" type="ORF">ISN45_Aa06g028170</name>
</gene>
<protein>
    <submittedName>
        <fullName evidence="2">Uncharacterized protein</fullName>
    </submittedName>
</protein>
<organism evidence="2 3">
    <name type="scientific">Arabidopsis thaliana x Arabidopsis arenosa</name>
    <dbReference type="NCBI Taxonomy" id="1240361"/>
    <lineage>
        <taxon>Eukaryota</taxon>
        <taxon>Viridiplantae</taxon>
        <taxon>Streptophyta</taxon>
        <taxon>Embryophyta</taxon>
        <taxon>Tracheophyta</taxon>
        <taxon>Spermatophyta</taxon>
        <taxon>Magnoliopsida</taxon>
        <taxon>eudicotyledons</taxon>
        <taxon>Gunneridae</taxon>
        <taxon>Pentapetalae</taxon>
        <taxon>rosids</taxon>
        <taxon>malvids</taxon>
        <taxon>Brassicales</taxon>
        <taxon>Brassicaceae</taxon>
        <taxon>Camelineae</taxon>
        <taxon>Arabidopsis</taxon>
    </lineage>
</organism>
<keyword evidence="3" id="KW-1185">Reference proteome</keyword>
<evidence type="ECO:0000313" key="3">
    <source>
        <dbReference type="Proteomes" id="UP000694240"/>
    </source>
</evidence>
<accession>A0A8T1Z0A0</accession>
<sequence>MAKLIIHFVFALIVLSYFSSESEALERIQPEPTLCHCPGDRAPECNCLPPINHHVHTTSTIGPSAGNKQLTGCAANNECL</sequence>
<reference evidence="2 3" key="1">
    <citation type="submission" date="2020-12" db="EMBL/GenBank/DDBJ databases">
        <title>Concerted genomic and epigenomic changes stabilize Arabidopsis allopolyploids.</title>
        <authorList>
            <person name="Chen Z."/>
        </authorList>
    </citation>
    <scope>NUCLEOTIDE SEQUENCE [LARGE SCALE GENOMIC DNA]</scope>
    <source>
        <strain evidence="2">Allo738</strain>
        <tissue evidence="2">Leaf</tissue>
    </source>
</reference>
<evidence type="ECO:0000313" key="2">
    <source>
        <dbReference type="EMBL" id="KAG7552210.1"/>
    </source>
</evidence>